<accession>A0A933GKK0</accession>
<evidence type="ECO:0000313" key="1">
    <source>
        <dbReference type="EMBL" id="MBI4595136.1"/>
    </source>
</evidence>
<protein>
    <submittedName>
        <fullName evidence="1">Uncharacterized protein</fullName>
    </submittedName>
</protein>
<evidence type="ECO:0000313" key="2">
    <source>
        <dbReference type="Proteomes" id="UP000772181"/>
    </source>
</evidence>
<dbReference type="AlphaFoldDB" id="A0A933GKK0"/>
<sequence>MGISINYYTLLSKVVLKEPHPSDYPGLLPSFDPNAFASRDGSFYRAESLLTYVNRAIARLESELEVKEDSPAIERKDFRFLADKKIRAIAERDYLEIQRAHIAQCWKSVIILAGSLIEAILTDCLTQKKREAQSATAAPAGKKTLEVWDLSQLINVAVELKLVTSSVEKLSHSVREYRNIVHPGNEVRKQLVFGQEEARIALEVLHIVHRDLSQ</sequence>
<proteinExistence type="predicted"/>
<name>A0A933GKK0_UNCTE</name>
<gene>
    <name evidence="1" type="ORF">HY730_02030</name>
</gene>
<dbReference type="EMBL" id="JACQWF010000092">
    <property type="protein sequence ID" value="MBI4595136.1"/>
    <property type="molecule type" value="Genomic_DNA"/>
</dbReference>
<organism evidence="1 2">
    <name type="scientific">Tectimicrobiota bacterium</name>
    <dbReference type="NCBI Taxonomy" id="2528274"/>
    <lineage>
        <taxon>Bacteria</taxon>
        <taxon>Pseudomonadati</taxon>
        <taxon>Nitrospinota/Tectimicrobiota group</taxon>
        <taxon>Candidatus Tectimicrobiota</taxon>
    </lineage>
</organism>
<reference evidence="1" key="1">
    <citation type="submission" date="2020-07" db="EMBL/GenBank/DDBJ databases">
        <title>Huge and variable diversity of episymbiotic CPR bacteria and DPANN archaea in groundwater ecosystems.</title>
        <authorList>
            <person name="He C.Y."/>
            <person name="Keren R."/>
            <person name="Whittaker M."/>
            <person name="Farag I.F."/>
            <person name="Doudna J."/>
            <person name="Cate J.H.D."/>
            <person name="Banfield J.F."/>
        </authorList>
    </citation>
    <scope>NUCLEOTIDE SEQUENCE</scope>
    <source>
        <strain evidence="1">NC_groundwater_1482_Ag_S-0.65um_47_24</strain>
    </source>
</reference>
<dbReference type="Proteomes" id="UP000772181">
    <property type="component" value="Unassembled WGS sequence"/>
</dbReference>
<comment type="caution">
    <text evidence="1">The sequence shown here is derived from an EMBL/GenBank/DDBJ whole genome shotgun (WGS) entry which is preliminary data.</text>
</comment>